<evidence type="ECO:0000313" key="2">
    <source>
        <dbReference type="Proteomes" id="UP000829447"/>
    </source>
</evidence>
<proteinExistence type="predicted"/>
<gene>
    <name evidence="1" type="ORF">PGIGA_G00193750</name>
</gene>
<reference evidence="1 2" key="1">
    <citation type="journal article" date="2022" name="bioRxiv">
        <title>An ancient truncated duplication of the anti-Mullerian hormone receptor type 2 gene is a potential conserved master sex determinant in the Pangasiidae catfish family.</title>
        <authorList>
            <person name="Wen M."/>
            <person name="Pan Q."/>
            <person name="Jouanno E."/>
            <person name="Montfort J."/>
            <person name="Zahm M."/>
            <person name="Cabau C."/>
            <person name="Klopp C."/>
            <person name="Iampietro C."/>
            <person name="Roques C."/>
            <person name="Bouchez O."/>
            <person name="Castinel A."/>
            <person name="Donnadieu C."/>
            <person name="Parrinello H."/>
            <person name="Poncet C."/>
            <person name="Belmonte E."/>
            <person name="Gautier V."/>
            <person name="Avarre J.-C."/>
            <person name="Dugue R."/>
            <person name="Gustiano R."/>
            <person name="Ha T.T.T."/>
            <person name="Campet M."/>
            <person name="Sriphairoj K."/>
            <person name="Ribolli J."/>
            <person name="de Almeida F.L."/>
            <person name="Desvignes T."/>
            <person name="Postlethwait J.H."/>
            <person name="Bucao C.F."/>
            <person name="Robinson-Rechavi M."/>
            <person name="Bobe J."/>
            <person name="Herpin A."/>
            <person name="Guiguen Y."/>
        </authorList>
    </citation>
    <scope>NUCLEOTIDE SEQUENCE [LARGE SCALE GENOMIC DNA]</scope>
    <source>
        <strain evidence="1">YG-Dec2019</strain>
    </source>
</reference>
<evidence type="ECO:0000313" key="1">
    <source>
        <dbReference type="EMBL" id="MCI4376902.1"/>
    </source>
</evidence>
<protein>
    <submittedName>
        <fullName evidence="1">Uncharacterized protein</fullName>
    </submittedName>
</protein>
<dbReference type="EMBL" id="CM040456">
    <property type="protein sequence ID" value="MCI4376902.1"/>
    <property type="molecule type" value="Genomic_DNA"/>
</dbReference>
<organism evidence="1 2">
    <name type="scientific">Pangasianodon gigas</name>
    <name type="common">Mekong giant catfish</name>
    <name type="synonym">Pangasius gigas</name>
    <dbReference type="NCBI Taxonomy" id="30993"/>
    <lineage>
        <taxon>Eukaryota</taxon>
        <taxon>Metazoa</taxon>
        <taxon>Chordata</taxon>
        <taxon>Craniata</taxon>
        <taxon>Vertebrata</taxon>
        <taxon>Euteleostomi</taxon>
        <taxon>Actinopterygii</taxon>
        <taxon>Neopterygii</taxon>
        <taxon>Teleostei</taxon>
        <taxon>Ostariophysi</taxon>
        <taxon>Siluriformes</taxon>
        <taxon>Pangasiidae</taxon>
        <taxon>Pangasianodon</taxon>
    </lineage>
</organism>
<keyword evidence="2" id="KW-1185">Reference proteome</keyword>
<comment type="caution">
    <text evidence="1">The sequence shown here is derived from an EMBL/GenBank/DDBJ whole genome shotgun (WGS) entry which is preliminary data.</text>
</comment>
<accession>A0ACC5WDI9</accession>
<dbReference type="Proteomes" id="UP000829447">
    <property type="component" value="Linkage Group LG3"/>
</dbReference>
<name>A0ACC5WDI9_PANGG</name>
<sequence length="573" mass="63414">MEVCVCSVLLVCVCVYVTFQLIRFITADADFTLLWAAAVGKSPGVALRQKVVWITGASSGIGEELAYQLAAVGARLVLSARRENELHRVRRKCLELSSLEEKDILVLPLDLLDRSTHGEKTDAVLQHFGKIDVLVNNSGRSQRSLFIDTDIDVFGSLMELNYLGTISLTQHVLRHMIRHGDGIIATVSSIVGLVGAPLSTGYSASKHALQGFFKSLRTELTEYPNITISTICPGPVVSQIVHNAFTEQVDKGHYYVDVCLLVCFRTLRMKGFFQRLAEGVALRQKVVWITGASSGIGEELAYQLAAVGARLVLSARRENELHRVRRKCLELSSLEEKDILVLPLDLLDRSTHGEKTDAVLQHFGKIDVLVNNGGRSQRSLFIDTDIDVFGSLMELNYLGTISLTQHVLRHMIRHGDGIIATVSSIVGLVGAPLSTGYSASKHALQGFFKSLRTELTEYPNITISTICPGPVVSQIVHNAFTEQVDKPVSVAGDQTHKMSTERCVRLILAGLSNRVKEMWIAQQPFLLFFYLWQYTPTLAWYITNLLGRKRVQNFRAGLDADAAYFTKLKAKSS</sequence>